<keyword evidence="3 6" id="KW-0812">Transmembrane</keyword>
<organism evidence="7 8">
    <name type="scientific">Bifidobacterium italicum</name>
    <dbReference type="NCBI Taxonomy" id="1960968"/>
    <lineage>
        <taxon>Bacteria</taxon>
        <taxon>Bacillati</taxon>
        <taxon>Actinomycetota</taxon>
        <taxon>Actinomycetes</taxon>
        <taxon>Bifidobacteriales</taxon>
        <taxon>Bifidobacteriaceae</taxon>
        <taxon>Bifidobacterium</taxon>
    </lineage>
</organism>
<evidence type="ECO:0000256" key="3">
    <source>
        <dbReference type="ARBA" id="ARBA00022692"/>
    </source>
</evidence>
<dbReference type="PANTHER" id="PTHR30250">
    <property type="entry name" value="PST FAMILY PREDICTED COLANIC ACID TRANSPORTER"/>
    <property type="match status" value="1"/>
</dbReference>
<dbReference type="Pfam" id="PF01943">
    <property type="entry name" value="Polysacc_synt"/>
    <property type="match status" value="1"/>
</dbReference>
<comment type="subcellular location">
    <subcellularLocation>
        <location evidence="1">Cell membrane</location>
        <topology evidence="1">Multi-pass membrane protein</topology>
    </subcellularLocation>
</comment>
<dbReference type="RefSeq" id="WP_095612519.1">
    <property type="nucleotide sequence ID" value="NZ_MVOG01000002.1"/>
</dbReference>
<proteinExistence type="predicted"/>
<feature type="transmembrane region" description="Helical" evidence="6">
    <location>
        <begin position="7"/>
        <end position="29"/>
    </location>
</feature>
<feature type="transmembrane region" description="Helical" evidence="6">
    <location>
        <begin position="211"/>
        <end position="229"/>
    </location>
</feature>
<comment type="caution">
    <text evidence="7">The sequence shown here is derived from an EMBL/GenBank/DDBJ whole genome shotgun (WGS) entry which is preliminary data.</text>
</comment>
<dbReference type="GO" id="GO:0005886">
    <property type="term" value="C:plasma membrane"/>
    <property type="evidence" value="ECO:0007669"/>
    <property type="project" value="UniProtKB-SubCell"/>
</dbReference>
<evidence type="ECO:0000256" key="1">
    <source>
        <dbReference type="ARBA" id="ARBA00004651"/>
    </source>
</evidence>
<keyword evidence="2" id="KW-1003">Cell membrane</keyword>
<dbReference type="EMBL" id="MVOG01000002">
    <property type="protein sequence ID" value="PAU70257.1"/>
    <property type="molecule type" value="Genomic_DNA"/>
</dbReference>
<keyword evidence="8" id="KW-1185">Reference proteome</keyword>
<feature type="transmembrane region" description="Helical" evidence="6">
    <location>
        <begin position="235"/>
        <end position="252"/>
    </location>
</feature>
<feature type="transmembrane region" description="Helical" evidence="6">
    <location>
        <begin position="382"/>
        <end position="401"/>
    </location>
</feature>
<dbReference type="AlphaFoldDB" id="A0A2A2EMZ2"/>
<protein>
    <submittedName>
        <fullName evidence="7">MOP superfamily multidrug/oligosaccharidyl-lipid/polysaccharide flippase transporter</fullName>
    </submittedName>
</protein>
<name>A0A2A2EMZ2_9BIFI</name>
<feature type="transmembrane region" description="Helical" evidence="6">
    <location>
        <begin position="49"/>
        <end position="71"/>
    </location>
</feature>
<feature type="transmembrane region" description="Helical" evidence="6">
    <location>
        <begin position="356"/>
        <end position="376"/>
    </location>
</feature>
<evidence type="ECO:0000256" key="4">
    <source>
        <dbReference type="ARBA" id="ARBA00022989"/>
    </source>
</evidence>
<evidence type="ECO:0000313" key="7">
    <source>
        <dbReference type="EMBL" id="PAU70257.1"/>
    </source>
</evidence>
<dbReference type="InterPro" id="IPR002797">
    <property type="entry name" value="Polysacc_synth"/>
</dbReference>
<accession>A0A2A2EMZ2</accession>
<dbReference type="InterPro" id="IPR050833">
    <property type="entry name" value="Poly_Biosynth_Transport"/>
</dbReference>
<evidence type="ECO:0000313" key="8">
    <source>
        <dbReference type="Proteomes" id="UP000217986"/>
    </source>
</evidence>
<feature type="transmembrane region" description="Helical" evidence="6">
    <location>
        <begin position="114"/>
        <end position="130"/>
    </location>
</feature>
<dbReference type="OrthoDB" id="3249502at2"/>
<keyword evidence="5 6" id="KW-0472">Membrane</keyword>
<gene>
    <name evidence="7" type="ORF">B1400_0061</name>
</gene>
<feature type="transmembrane region" description="Helical" evidence="6">
    <location>
        <begin position="324"/>
        <end position="344"/>
    </location>
</feature>
<evidence type="ECO:0000256" key="6">
    <source>
        <dbReference type="SAM" id="Phobius"/>
    </source>
</evidence>
<feature type="transmembrane region" description="Helical" evidence="6">
    <location>
        <begin position="171"/>
        <end position="190"/>
    </location>
</feature>
<feature type="transmembrane region" description="Helical" evidence="6">
    <location>
        <begin position="438"/>
        <end position="460"/>
    </location>
</feature>
<feature type="transmembrane region" description="Helical" evidence="6">
    <location>
        <begin position="83"/>
        <end position="102"/>
    </location>
</feature>
<evidence type="ECO:0000256" key="5">
    <source>
        <dbReference type="ARBA" id="ARBA00023136"/>
    </source>
</evidence>
<feature type="transmembrane region" description="Helical" evidence="6">
    <location>
        <begin position="142"/>
        <end position="165"/>
    </location>
</feature>
<feature type="transmembrane region" description="Helical" evidence="6">
    <location>
        <begin position="286"/>
        <end position="312"/>
    </location>
</feature>
<evidence type="ECO:0000256" key="2">
    <source>
        <dbReference type="ARBA" id="ARBA00022475"/>
    </source>
</evidence>
<reference evidence="7 8" key="1">
    <citation type="journal article" date="2017" name="ISME J.">
        <title>Unveiling bifidobacterial biogeography across the mammalian branch of the tree of life.</title>
        <authorList>
            <person name="Milani C."/>
            <person name="Mangifesta M."/>
            <person name="Mancabelli L."/>
            <person name="Lugli G.A."/>
            <person name="James K."/>
            <person name="Duranti S."/>
            <person name="Turroni F."/>
            <person name="Ferrario C."/>
            <person name="Ossiprandi M.C."/>
            <person name="van Sinderen D."/>
            <person name="Ventura M."/>
        </authorList>
    </citation>
    <scope>NUCLEOTIDE SEQUENCE [LARGE SCALE GENOMIC DNA]</scope>
    <source>
        <strain evidence="7 8">70</strain>
    </source>
</reference>
<keyword evidence="4 6" id="KW-1133">Transmembrane helix</keyword>
<feature type="transmembrane region" description="Helical" evidence="6">
    <location>
        <begin position="413"/>
        <end position="432"/>
    </location>
</feature>
<dbReference type="PANTHER" id="PTHR30250:SF11">
    <property type="entry name" value="O-ANTIGEN TRANSPORTER-RELATED"/>
    <property type="match status" value="1"/>
</dbReference>
<dbReference type="Proteomes" id="UP000217986">
    <property type="component" value="Unassembled WGS sequence"/>
</dbReference>
<sequence>MGKYKTLLLNIALFLLNAISTKLITFLLIPLYTYCLTTAQYGITDMSLTVVGLLLPVVTLSIGDAVTRYIIEDAHDEDRYISVGFWVSLLGCLLVLAGLPLLDLSIFGGLGSCKWYFMAYFISFCFNGYLGNVARGLNRIKLLTVASIASSLVSASSAGILIGFLDWKTEGYFVSLVLGGLTSIAIYLIVGKFANYITLPQIEHDRIIFKTMLLYSIPLIPNSIFWWIGTGVNRFFITAMLGIGASGLFAAASKIPNILNMLSLTFWQAWSLSAFQQFKKEDTGKFYSNVFVVFRTLCFVVASILVLGAPWLASLLLQKSFYEAWVIVPPLILAFLFNAFASFYGTVFTASMKTAYLLTSTVAASLVVVAMTWLLIPAMGLQGAAWALVASNFVMYVMRVFRASTVMTIKVNWLLMGIAILLFVLQVCIMTWQPSNYMTFSAAAFVLICLVSFFDCYPSIKTIIGVMRTK</sequence>